<dbReference type="PANTHER" id="PTHR33927">
    <property type="entry name" value="TRANSMEMBRANE PROTEIN"/>
    <property type="match status" value="1"/>
</dbReference>
<dbReference type="InterPro" id="IPR052979">
    <property type="entry name" value="Adenylate-forming_domain"/>
</dbReference>
<feature type="transmembrane region" description="Helical" evidence="1">
    <location>
        <begin position="196"/>
        <end position="218"/>
    </location>
</feature>
<organism evidence="2 3">
    <name type="scientific">Phakopsora pachyrhizi</name>
    <name type="common">Asian soybean rust disease fungus</name>
    <dbReference type="NCBI Taxonomy" id="170000"/>
    <lineage>
        <taxon>Eukaryota</taxon>
        <taxon>Fungi</taxon>
        <taxon>Dikarya</taxon>
        <taxon>Basidiomycota</taxon>
        <taxon>Pucciniomycotina</taxon>
        <taxon>Pucciniomycetes</taxon>
        <taxon>Pucciniales</taxon>
        <taxon>Phakopsoraceae</taxon>
        <taxon>Phakopsora</taxon>
    </lineage>
</organism>
<dbReference type="EMBL" id="CALTRL010001079">
    <property type="protein sequence ID" value="CAH7670867.1"/>
    <property type="molecule type" value="Genomic_DNA"/>
</dbReference>
<keyword evidence="1" id="KW-1133">Transmembrane helix</keyword>
<keyword evidence="1" id="KW-0472">Membrane</keyword>
<feature type="transmembrane region" description="Helical" evidence="1">
    <location>
        <begin position="123"/>
        <end position="143"/>
    </location>
</feature>
<feature type="transmembrane region" description="Helical" evidence="1">
    <location>
        <begin position="230"/>
        <end position="253"/>
    </location>
</feature>
<protein>
    <recommendedName>
        <fullName evidence="4">Non-ribosomal peptide synthetase</fullName>
    </recommendedName>
</protein>
<comment type="caution">
    <text evidence="2">The sequence shown here is derived from an EMBL/GenBank/DDBJ whole genome shotgun (WGS) entry which is preliminary data.</text>
</comment>
<sequence length="534" mass="60683">MAGISKDDYLNTPQMNRGSLAISNVNQKYPISTTDHNITFFTLNSSSKTVLQPGLNYSSNEFDDVYSITLTEDDSSSIKSKGITEESYEEKLQGLENLKNHSDPPVIKPLTRFSTWFTPYRKIFVLVVLTNLVGCFLEVIGLWRWAKDNLTLLVVWNVLNAILIRNEWFLRFLYWCSVKVFRPAIFPVWFRARVVGILYHIGGLHSGSGLSAFLWLLVSSCRHFSQIQRYHPIVLISLTTCLGCILLTCISAFPVFRGPHHNLFEIIHRFVGWFGILSTFLFIIVSSFWDSDRRRWDASTGRLVIHLELWFLVSIFLLIISSWITTAKVPVQIHTSSDKATVIRVPGGLTSGLHTRISKGGLQEWHIFGSISEGKHSDCHYIVAAVQGEFTRMLNVEKPQMLYTKTWKPCGLPYFSRMFHRGVAICTGSGIGAVGSTCIQHEDWFLVWIGPELEKTYGSQLMDLIRDRISPDRRIIWDTRSSLGRPDVVQLLQQVFKSWNAEVALFIGSPALNKQVLQSSKALKLPVFGSIWDA</sequence>
<gene>
    <name evidence="2" type="ORF">PPACK8108_LOCUS5611</name>
</gene>
<evidence type="ECO:0000313" key="2">
    <source>
        <dbReference type="EMBL" id="CAH7670867.1"/>
    </source>
</evidence>
<dbReference type="Proteomes" id="UP001153365">
    <property type="component" value="Unassembled WGS sequence"/>
</dbReference>
<name>A0AAV0APD9_PHAPC</name>
<evidence type="ECO:0008006" key="4">
    <source>
        <dbReference type="Google" id="ProtNLM"/>
    </source>
</evidence>
<dbReference type="PANTHER" id="PTHR33927:SF1">
    <property type="entry name" value="TRANSMEMBRANE PROTEIN"/>
    <property type="match status" value="1"/>
</dbReference>
<feature type="transmembrane region" description="Helical" evidence="1">
    <location>
        <begin position="303"/>
        <end position="324"/>
    </location>
</feature>
<proteinExistence type="predicted"/>
<dbReference type="AlphaFoldDB" id="A0AAV0APD9"/>
<keyword evidence="3" id="KW-1185">Reference proteome</keyword>
<evidence type="ECO:0000256" key="1">
    <source>
        <dbReference type="SAM" id="Phobius"/>
    </source>
</evidence>
<evidence type="ECO:0000313" key="3">
    <source>
        <dbReference type="Proteomes" id="UP001153365"/>
    </source>
</evidence>
<feature type="transmembrane region" description="Helical" evidence="1">
    <location>
        <begin position="273"/>
        <end position="291"/>
    </location>
</feature>
<accession>A0AAV0APD9</accession>
<reference evidence="2" key="1">
    <citation type="submission" date="2022-06" db="EMBL/GenBank/DDBJ databases">
        <authorList>
            <consortium name="SYNGENTA / RWTH Aachen University"/>
        </authorList>
    </citation>
    <scope>NUCLEOTIDE SEQUENCE</scope>
</reference>
<keyword evidence="1" id="KW-0812">Transmembrane</keyword>